<dbReference type="Proteomes" id="UP000736787">
    <property type="component" value="Unassembled WGS sequence"/>
</dbReference>
<dbReference type="EMBL" id="RCMI01001128">
    <property type="protein sequence ID" value="KAG2890067.1"/>
    <property type="molecule type" value="Genomic_DNA"/>
</dbReference>
<protein>
    <submittedName>
        <fullName evidence="3">Uncharacterized protein</fullName>
    </submittedName>
</protein>
<dbReference type="EMBL" id="RCMG01001091">
    <property type="protein sequence ID" value="KAG2836601.1"/>
    <property type="molecule type" value="Genomic_DNA"/>
</dbReference>
<evidence type="ECO:0000313" key="5">
    <source>
        <dbReference type="Proteomes" id="UP000736787"/>
    </source>
</evidence>
<dbReference type="AlphaFoldDB" id="A0A8T1B2D1"/>
<evidence type="ECO:0000313" key="4">
    <source>
        <dbReference type="EMBL" id="KAG2990453.1"/>
    </source>
</evidence>
<gene>
    <name evidence="1" type="ORF">PC113_g19996</name>
    <name evidence="2" type="ORF">PC115_g19567</name>
    <name evidence="3" type="ORF">PC117_g23816</name>
    <name evidence="4" type="ORF">PC118_g5598</name>
</gene>
<name>A0A8T1B2D1_9STRA</name>
<dbReference type="Proteomes" id="UP000774804">
    <property type="component" value="Unassembled WGS sequence"/>
</dbReference>
<evidence type="ECO:0000313" key="2">
    <source>
        <dbReference type="EMBL" id="KAG2890067.1"/>
    </source>
</evidence>
<dbReference type="Proteomes" id="UP000735874">
    <property type="component" value="Unassembled WGS sequence"/>
</dbReference>
<proteinExistence type="predicted"/>
<organism evidence="3 5">
    <name type="scientific">Phytophthora cactorum</name>
    <dbReference type="NCBI Taxonomy" id="29920"/>
    <lineage>
        <taxon>Eukaryota</taxon>
        <taxon>Sar</taxon>
        <taxon>Stramenopiles</taxon>
        <taxon>Oomycota</taxon>
        <taxon>Peronosporomycetes</taxon>
        <taxon>Peronosporales</taxon>
        <taxon>Peronosporaceae</taxon>
        <taxon>Phytophthora</taxon>
    </lineage>
</organism>
<comment type="caution">
    <text evidence="3">The sequence shown here is derived from an EMBL/GenBank/DDBJ whole genome shotgun (WGS) entry which is preliminary data.</text>
</comment>
<dbReference type="Proteomes" id="UP000697107">
    <property type="component" value="Unassembled WGS sequence"/>
</dbReference>
<dbReference type="EMBL" id="RCML01000117">
    <property type="protein sequence ID" value="KAG2990453.1"/>
    <property type="molecule type" value="Genomic_DNA"/>
</dbReference>
<reference evidence="3" key="1">
    <citation type="submission" date="2018-10" db="EMBL/GenBank/DDBJ databases">
        <title>Effector identification in a new, highly contiguous assembly of the strawberry crown rot pathogen Phytophthora cactorum.</title>
        <authorList>
            <person name="Armitage A.D."/>
            <person name="Nellist C.F."/>
            <person name="Bates H."/>
            <person name="Vickerstaff R.J."/>
            <person name="Harrison R.J."/>
        </authorList>
    </citation>
    <scope>NUCLEOTIDE SEQUENCE</scope>
    <source>
        <strain evidence="1">15-7</strain>
        <strain evidence="2">4032</strain>
        <strain evidence="3">4040</strain>
        <strain evidence="4">P415</strain>
    </source>
</reference>
<evidence type="ECO:0000313" key="1">
    <source>
        <dbReference type="EMBL" id="KAG2836601.1"/>
    </source>
</evidence>
<accession>A0A8T1B2D1</accession>
<sequence>MVQHSVEDENMAHPPVSDPLMGSAHSFQMSHFWFSISAIPHNAVKCIDKYTT</sequence>
<evidence type="ECO:0000313" key="3">
    <source>
        <dbReference type="EMBL" id="KAG2893257.1"/>
    </source>
</evidence>
<dbReference type="EMBL" id="RCMK01001492">
    <property type="protein sequence ID" value="KAG2893257.1"/>
    <property type="molecule type" value="Genomic_DNA"/>
</dbReference>